<organism evidence="2 3">
    <name type="scientific">Homarus americanus</name>
    <name type="common">American lobster</name>
    <dbReference type="NCBI Taxonomy" id="6706"/>
    <lineage>
        <taxon>Eukaryota</taxon>
        <taxon>Metazoa</taxon>
        <taxon>Ecdysozoa</taxon>
        <taxon>Arthropoda</taxon>
        <taxon>Crustacea</taxon>
        <taxon>Multicrustacea</taxon>
        <taxon>Malacostraca</taxon>
        <taxon>Eumalacostraca</taxon>
        <taxon>Eucarida</taxon>
        <taxon>Decapoda</taxon>
        <taxon>Pleocyemata</taxon>
        <taxon>Astacidea</taxon>
        <taxon>Nephropoidea</taxon>
        <taxon>Nephropidae</taxon>
        <taxon>Homarus</taxon>
    </lineage>
</organism>
<evidence type="ECO:0000313" key="2">
    <source>
        <dbReference type="EMBL" id="KAG7170286.1"/>
    </source>
</evidence>
<protein>
    <submittedName>
        <fullName evidence="2">Uncharacterized protein</fullName>
    </submittedName>
</protein>
<reference evidence="2" key="1">
    <citation type="journal article" date="2021" name="Sci. Adv.">
        <title>The American lobster genome reveals insights on longevity, neural, and immune adaptations.</title>
        <authorList>
            <person name="Polinski J.M."/>
            <person name="Zimin A.V."/>
            <person name="Clark K.F."/>
            <person name="Kohn A.B."/>
            <person name="Sadowski N."/>
            <person name="Timp W."/>
            <person name="Ptitsyn A."/>
            <person name="Khanna P."/>
            <person name="Romanova D.Y."/>
            <person name="Williams P."/>
            <person name="Greenwood S.J."/>
            <person name="Moroz L.L."/>
            <person name="Walt D.R."/>
            <person name="Bodnar A.G."/>
        </authorList>
    </citation>
    <scope>NUCLEOTIDE SEQUENCE</scope>
    <source>
        <strain evidence="2">GMGI-L3</strain>
    </source>
</reference>
<name>A0A8J5N0Q6_HOMAM</name>
<dbReference type="AlphaFoldDB" id="A0A8J5N0Q6"/>
<accession>A0A8J5N0Q6</accession>
<evidence type="ECO:0000256" key="1">
    <source>
        <dbReference type="SAM" id="MobiDB-lite"/>
    </source>
</evidence>
<sequence length="162" mass="18044">MEPFKDFVAATDFDGAPSGWAWVGGSTEGWGGVWAWVDGSLMKELPWLYSQRTGGGVARRGQRHNVDVHRRDLVIIQDQIKVIGMRSPGSSHKDDVTKIMSQGRGHQDQVTRMRSPGSSHKDDVTRIKSQGRGHQDQVTRMMSLGSSYKDEVTRIKSQGRGH</sequence>
<dbReference type="InterPro" id="IPR016187">
    <property type="entry name" value="CTDL_fold"/>
</dbReference>
<feature type="region of interest" description="Disordered" evidence="1">
    <location>
        <begin position="102"/>
        <end position="137"/>
    </location>
</feature>
<proteinExistence type="predicted"/>
<evidence type="ECO:0000313" key="3">
    <source>
        <dbReference type="Proteomes" id="UP000747542"/>
    </source>
</evidence>
<comment type="caution">
    <text evidence="2">The sequence shown here is derived from an EMBL/GenBank/DDBJ whole genome shotgun (WGS) entry which is preliminary data.</text>
</comment>
<dbReference type="Proteomes" id="UP000747542">
    <property type="component" value="Unassembled WGS sequence"/>
</dbReference>
<dbReference type="EMBL" id="JAHLQT010014436">
    <property type="protein sequence ID" value="KAG7170286.1"/>
    <property type="molecule type" value="Genomic_DNA"/>
</dbReference>
<dbReference type="SUPFAM" id="SSF56436">
    <property type="entry name" value="C-type lectin-like"/>
    <property type="match status" value="1"/>
</dbReference>
<gene>
    <name evidence="2" type="ORF">Hamer_G016089</name>
</gene>
<keyword evidence="3" id="KW-1185">Reference proteome</keyword>